<evidence type="ECO:0000259" key="2">
    <source>
        <dbReference type="Pfam" id="PF06985"/>
    </source>
</evidence>
<organism evidence="3 4">
    <name type="scientific">Lojkania enalia</name>
    <dbReference type="NCBI Taxonomy" id="147567"/>
    <lineage>
        <taxon>Eukaryota</taxon>
        <taxon>Fungi</taxon>
        <taxon>Dikarya</taxon>
        <taxon>Ascomycota</taxon>
        <taxon>Pezizomycotina</taxon>
        <taxon>Dothideomycetes</taxon>
        <taxon>Pleosporomycetidae</taxon>
        <taxon>Pleosporales</taxon>
        <taxon>Pleosporales incertae sedis</taxon>
        <taxon>Lojkania</taxon>
    </lineage>
</organism>
<feature type="domain" description="Heterokaryon incompatibility" evidence="2">
    <location>
        <begin position="167"/>
        <end position="319"/>
    </location>
</feature>
<sequence>MVQCEICCDLSMHHQLISIDDLTRGLESGCEACAVLSKCLRVLHPRQKEIQSLQLEFEANGERPLVIIVEGGGGKIWKFWRRSIDVYTLPGIRSKWEAIGPARHLEPNASSPICFSLIQTWLQECRASHPNCNTNPNLPLPTRVINVGSSTLDPYLHITSPTERGSYAALSHCWGKVLHLTTTFETLKEKQRAIPFSMLPKTFQNAVTICRELNIPYLWIDALCIIQDSPSDWALEASRMASVYQNAYITIVATDATDSSQGFFVPMKGKRQGFNTIMSVDLNDNPVNIYVRHTTCDFGRFHHFDDYSAIGSRAWVLQEQLLSPRLLRYSARDISFICTAQSVCECKVQIRTGRNASDKVRQLLDARNNNSTWNEWMEIVRVFSARKLTYDSDRLPAIAGLATNLQPKFQSEYLVGLWKDDLVKGLLWTSVEGGYYARRHKSYYAPTWSWASLVGHINYKIIDFVVEPVVDIIDTGIKLATANPYGSASSGYLTVTGPVADIVVRKNRRPHTEIEGSSWETMFAVSWQTNGEKEVVSEVEYDVGGEIAPGEELLLLLVARCVLDDKDVDKDEDGDEDKDEDKDEYEDGDGDNGALEEYPAGLLLRSTAHTFKGYVRVGILNPSTWAPSGEKEGSWSNWLAVTRRETLTVY</sequence>
<name>A0A9P4JYA8_9PLEO</name>
<keyword evidence="4" id="KW-1185">Reference proteome</keyword>
<accession>A0A9P4JYA8</accession>
<protein>
    <submittedName>
        <fullName evidence="3">HET-domain-containing protein</fullName>
    </submittedName>
</protein>
<dbReference type="PANTHER" id="PTHR33112:SF16">
    <property type="entry name" value="HETEROKARYON INCOMPATIBILITY DOMAIN-CONTAINING PROTEIN"/>
    <property type="match status" value="1"/>
</dbReference>
<dbReference type="OrthoDB" id="3486565at2759"/>
<reference evidence="4" key="1">
    <citation type="journal article" date="2020" name="Stud. Mycol.">
        <title>101 Dothideomycetes genomes: A test case for predicting lifestyles and emergence of pathogens.</title>
        <authorList>
            <person name="Haridas S."/>
            <person name="Albert R."/>
            <person name="Binder M."/>
            <person name="Bloem J."/>
            <person name="LaButti K."/>
            <person name="Salamov A."/>
            <person name="Andreopoulos B."/>
            <person name="Baker S."/>
            <person name="Barry K."/>
            <person name="Bills G."/>
            <person name="Bluhm B."/>
            <person name="Cannon C."/>
            <person name="Castanera R."/>
            <person name="Culley D."/>
            <person name="Daum C."/>
            <person name="Ezra D."/>
            <person name="Gonzalez J."/>
            <person name="Henrissat B."/>
            <person name="Kuo A."/>
            <person name="Liang C."/>
            <person name="Lipzen A."/>
            <person name="Lutzoni F."/>
            <person name="Magnuson J."/>
            <person name="Mondo S."/>
            <person name="Nolan M."/>
            <person name="Ohm R."/>
            <person name="Pangilinan J."/>
            <person name="Park H.-J."/>
            <person name="Ramirez L."/>
            <person name="Alfaro M."/>
            <person name="Sun H."/>
            <person name="Tritt A."/>
            <person name="Yoshinaga Y."/>
            <person name="Zwiers L.-H."/>
            <person name="Turgeon B."/>
            <person name="Goodwin S."/>
            <person name="Spatafora J."/>
            <person name="Crous P."/>
            <person name="Grigoriev I."/>
        </authorList>
    </citation>
    <scope>NUCLEOTIDE SEQUENCE [LARGE SCALE GENOMIC DNA]</scope>
    <source>
        <strain evidence="4">CBS 304.66</strain>
    </source>
</reference>
<comment type="caution">
    <text evidence="3">The sequence shown here is derived from an EMBL/GenBank/DDBJ whole genome shotgun (WGS) entry which is preliminary data.</text>
</comment>
<dbReference type="InterPro" id="IPR010730">
    <property type="entry name" value="HET"/>
</dbReference>
<feature type="region of interest" description="Disordered" evidence="1">
    <location>
        <begin position="568"/>
        <end position="593"/>
    </location>
</feature>
<dbReference type="EMBL" id="ML986736">
    <property type="protein sequence ID" value="KAF2258818.1"/>
    <property type="molecule type" value="Genomic_DNA"/>
</dbReference>
<dbReference type="PANTHER" id="PTHR33112">
    <property type="entry name" value="DOMAIN PROTEIN, PUTATIVE-RELATED"/>
    <property type="match status" value="1"/>
</dbReference>
<gene>
    <name evidence="3" type="ORF">CC78DRAFT_593637</name>
</gene>
<evidence type="ECO:0000313" key="4">
    <source>
        <dbReference type="Proteomes" id="UP000800093"/>
    </source>
</evidence>
<dbReference type="Pfam" id="PF06985">
    <property type="entry name" value="HET"/>
    <property type="match status" value="1"/>
</dbReference>
<proteinExistence type="predicted"/>
<feature type="compositionally biased region" description="Acidic residues" evidence="1">
    <location>
        <begin position="570"/>
        <end position="590"/>
    </location>
</feature>
<dbReference type="AlphaFoldDB" id="A0A9P4JYA8"/>
<evidence type="ECO:0000256" key="1">
    <source>
        <dbReference type="SAM" id="MobiDB-lite"/>
    </source>
</evidence>
<dbReference type="Proteomes" id="UP000800093">
    <property type="component" value="Unassembled WGS sequence"/>
</dbReference>
<evidence type="ECO:0000313" key="3">
    <source>
        <dbReference type="EMBL" id="KAF2258818.1"/>
    </source>
</evidence>